<accession>A0A8C2X0K3</accession>
<keyword evidence="3" id="KW-1185">Reference proteome</keyword>
<feature type="compositionally biased region" description="Low complexity" evidence="1">
    <location>
        <begin position="1"/>
        <end position="18"/>
    </location>
</feature>
<feature type="compositionally biased region" description="Polar residues" evidence="1">
    <location>
        <begin position="167"/>
        <end position="179"/>
    </location>
</feature>
<feature type="compositionally biased region" description="Low complexity" evidence="1">
    <location>
        <begin position="213"/>
        <end position="223"/>
    </location>
</feature>
<reference evidence="2" key="2">
    <citation type="submission" date="2025-09" db="UniProtKB">
        <authorList>
            <consortium name="Ensembl"/>
        </authorList>
    </citation>
    <scope>IDENTIFICATION</scope>
</reference>
<reference evidence="2" key="1">
    <citation type="submission" date="2025-08" db="UniProtKB">
        <authorList>
            <consortium name="Ensembl"/>
        </authorList>
    </citation>
    <scope>IDENTIFICATION</scope>
</reference>
<feature type="compositionally biased region" description="Acidic residues" evidence="1">
    <location>
        <begin position="23"/>
        <end position="44"/>
    </location>
</feature>
<protein>
    <submittedName>
        <fullName evidence="2">Secreted phosphoprotein 1</fullName>
    </submittedName>
</protein>
<dbReference type="GO" id="GO:0007155">
    <property type="term" value="P:cell adhesion"/>
    <property type="evidence" value="ECO:0007669"/>
    <property type="project" value="InterPro"/>
</dbReference>
<dbReference type="InterPro" id="IPR002038">
    <property type="entry name" value="Osteopontin"/>
</dbReference>
<dbReference type="Ensembl" id="ENSCLMT00005012600.1">
    <property type="protein sequence ID" value="ENSCLMP00005011726.1"/>
    <property type="gene ID" value="ENSCLMG00005006336.1"/>
</dbReference>
<evidence type="ECO:0000313" key="3">
    <source>
        <dbReference type="Proteomes" id="UP000694565"/>
    </source>
</evidence>
<proteinExistence type="predicted"/>
<name>A0A8C2X0K3_CYCLU</name>
<evidence type="ECO:0000256" key="1">
    <source>
        <dbReference type="SAM" id="MobiDB-lite"/>
    </source>
</evidence>
<evidence type="ECO:0000313" key="2">
    <source>
        <dbReference type="Ensembl" id="ENSCLMP00005011726.1"/>
    </source>
</evidence>
<dbReference type="PANTHER" id="PTHR10607:SF1">
    <property type="entry name" value="OSTEOPONTIN"/>
    <property type="match status" value="1"/>
</dbReference>
<dbReference type="PANTHER" id="PTHR10607">
    <property type="entry name" value="OSTEOPONTIN"/>
    <property type="match status" value="1"/>
</dbReference>
<dbReference type="GO" id="GO:0001503">
    <property type="term" value="P:ossification"/>
    <property type="evidence" value="ECO:0007669"/>
    <property type="project" value="InterPro"/>
</dbReference>
<feature type="region of interest" description="Disordered" evidence="1">
    <location>
        <begin position="152"/>
        <end position="275"/>
    </location>
</feature>
<feature type="compositionally biased region" description="Acidic residues" evidence="1">
    <location>
        <begin position="245"/>
        <end position="260"/>
    </location>
</feature>
<dbReference type="AlphaFoldDB" id="A0A8C2X0K3"/>
<feature type="compositionally biased region" description="Acidic residues" evidence="1">
    <location>
        <begin position="200"/>
        <end position="209"/>
    </location>
</feature>
<dbReference type="Proteomes" id="UP000694565">
    <property type="component" value="Unplaced"/>
</dbReference>
<sequence length="275" mass="29591">VGLESASPDTTSSPATASVNSQDSDDSDDDDDDDDETEEDESSESSESGESSTLAPTTVTQEPFAETTDEPIVPTIVTDTETARGDSLGGYPSDYKSMNFVEEKSYHKVPAPYKSYEYIGTGKKMAYDMTEGNEVDKSLKVYKALQIHNDILEEDTSTPEVEIQGLDISSQDQDLSPRQASLPEEEKEESISTSESTSAPEEEEQEEEKQSDSDSTTSASTSQESEDEDSQSSEEATATPGAADSESDESPETDSDEEVVGPDATTDIPVFITAK</sequence>
<feature type="region of interest" description="Disordered" evidence="1">
    <location>
        <begin position="1"/>
        <end position="92"/>
    </location>
</feature>
<dbReference type="GeneTree" id="ENSGT00400000024390"/>
<organism evidence="2 3">
    <name type="scientific">Cyclopterus lumpus</name>
    <name type="common">Lumpsucker</name>
    <dbReference type="NCBI Taxonomy" id="8103"/>
    <lineage>
        <taxon>Eukaryota</taxon>
        <taxon>Metazoa</taxon>
        <taxon>Chordata</taxon>
        <taxon>Craniata</taxon>
        <taxon>Vertebrata</taxon>
        <taxon>Euteleostomi</taxon>
        <taxon>Actinopterygii</taxon>
        <taxon>Neopterygii</taxon>
        <taxon>Teleostei</taxon>
        <taxon>Neoteleostei</taxon>
        <taxon>Acanthomorphata</taxon>
        <taxon>Eupercaria</taxon>
        <taxon>Perciformes</taxon>
        <taxon>Cottioidei</taxon>
        <taxon>Cottales</taxon>
        <taxon>Cyclopteridae</taxon>
        <taxon>Cyclopterus</taxon>
    </lineage>
</organism>